<evidence type="ECO:0000256" key="1">
    <source>
        <dbReference type="PROSITE-ProRule" id="PRU00047"/>
    </source>
</evidence>
<dbReference type="SUPFAM" id="SSF57756">
    <property type="entry name" value="Retrovirus zinc finger-like domains"/>
    <property type="match status" value="1"/>
</dbReference>
<feature type="region of interest" description="Disordered" evidence="2">
    <location>
        <begin position="459"/>
        <end position="488"/>
    </location>
</feature>
<keyword evidence="1" id="KW-0479">Metal-binding</keyword>
<dbReference type="PROSITE" id="PS50158">
    <property type="entry name" value="ZF_CCHC"/>
    <property type="match status" value="1"/>
</dbReference>
<sequence length="618" mass="66244">PIASTPASQPASHGRMRLDCKIYVGDLPRDAEEREIERAFRSFGHVRSVWVAATRPASPSWRWRTPAMQGRAARGLDGATICGCAPGLKCPGGRSANPNDRCYDCGELGHYAYACPRKAGGGRGGAAARPATVGGVVLLTAGAAAVAEAAVVRRRASPQVPQRQLPLTQISDPKTMPLQQSSSAAAGQQRRSPSSSPSSSASASLLRRCHRRRRLLPRRASTTEEAMRKLWRLKRCDADGCRGRIPQSQLAAGKQRCSESPSTPFLPHGAKVARWQAAARRITAARSTRHLRRPIPRLGCAPSWPENCAPASTPRPARTSKRTGRRRSSAYNCRLFDCAPGAHSPPLPALGRLVPASTGRRRFAASRSASASSSGACLAGHLLICCPPRPPCPAPFLLGARLASRTYAAKTKSSCQNIPYMAEGRRVHGNFPFGPGGGAAVPLIKACWYSAERWRLSAEPRDSADPSREAAAAAAEPEKYPRAARQAAHRASSSSSSCNMAATSPTGCFQARFAAAFGGAEGLRQRLMVRYVELEDRAVEAALQLRYAQNIDKAAAEALHRDDCLSSFHTLFLPALLQATSLPAASVSSPRRELYRVPAGCGSFRVPLPPLRRLLLSW</sequence>
<dbReference type="GO" id="GO:0003723">
    <property type="term" value="F:RNA binding"/>
    <property type="evidence" value="ECO:0007669"/>
    <property type="project" value="InterPro"/>
</dbReference>
<dbReference type="InterPro" id="IPR012677">
    <property type="entry name" value="Nucleotide-bd_a/b_plait_sf"/>
</dbReference>
<dbReference type="InterPro" id="IPR035979">
    <property type="entry name" value="RBD_domain_sf"/>
</dbReference>
<keyword evidence="4" id="KW-1185">Reference proteome</keyword>
<keyword evidence="1" id="KW-0862">Zinc</keyword>
<feature type="compositionally biased region" description="Basic residues" evidence="2">
    <location>
        <begin position="207"/>
        <end position="217"/>
    </location>
</feature>
<evidence type="ECO:0000259" key="3">
    <source>
        <dbReference type="PROSITE" id="PS50158"/>
    </source>
</evidence>
<reference evidence="5" key="1">
    <citation type="submission" date="2016-11" db="UniProtKB">
        <authorList>
            <consortium name="WormBaseParasite"/>
        </authorList>
    </citation>
    <scope>IDENTIFICATION</scope>
</reference>
<protein>
    <submittedName>
        <fullName evidence="5">CCHC-type domain-containing protein</fullName>
    </submittedName>
</protein>
<feature type="region of interest" description="Disordered" evidence="2">
    <location>
        <begin position="308"/>
        <end position="328"/>
    </location>
</feature>
<dbReference type="Gene3D" id="4.10.60.10">
    <property type="entry name" value="Zinc finger, CCHC-type"/>
    <property type="match status" value="1"/>
</dbReference>
<organism evidence="4 5">
    <name type="scientific">Macrostomum lignano</name>
    <dbReference type="NCBI Taxonomy" id="282301"/>
    <lineage>
        <taxon>Eukaryota</taxon>
        <taxon>Metazoa</taxon>
        <taxon>Spiralia</taxon>
        <taxon>Lophotrochozoa</taxon>
        <taxon>Platyhelminthes</taxon>
        <taxon>Rhabditophora</taxon>
        <taxon>Macrostomorpha</taxon>
        <taxon>Macrostomida</taxon>
        <taxon>Macrostomidae</taxon>
        <taxon>Macrostomum</taxon>
    </lineage>
</organism>
<dbReference type="InterPro" id="IPR036875">
    <property type="entry name" value="Znf_CCHC_sf"/>
</dbReference>
<evidence type="ECO:0000256" key="2">
    <source>
        <dbReference type="SAM" id="MobiDB-lite"/>
    </source>
</evidence>
<dbReference type="Pfam" id="PF00076">
    <property type="entry name" value="RRM_1"/>
    <property type="match status" value="1"/>
</dbReference>
<name>A0A1I8FHL6_9PLAT</name>
<dbReference type="Proteomes" id="UP000095280">
    <property type="component" value="Unplaced"/>
</dbReference>
<dbReference type="WBParaSite" id="maker-unitig_35211-snap-gene-0.1-mRNA-1">
    <property type="protein sequence ID" value="maker-unitig_35211-snap-gene-0.1-mRNA-1"/>
    <property type="gene ID" value="maker-unitig_35211-snap-gene-0.1"/>
</dbReference>
<feature type="compositionally biased region" description="Basic residues" evidence="2">
    <location>
        <begin position="318"/>
        <end position="328"/>
    </location>
</feature>
<feature type="region of interest" description="Disordered" evidence="2">
    <location>
        <begin position="154"/>
        <end position="224"/>
    </location>
</feature>
<dbReference type="Gene3D" id="3.30.70.330">
    <property type="match status" value="1"/>
</dbReference>
<feature type="domain" description="CCHC-type" evidence="3">
    <location>
        <begin position="101"/>
        <end position="117"/>
    </location>
</feature>
<dbReference type="InterPro" id="IPR001878">
    <property type="entry name" value="Znf_CCHC"/>
</dbReference>
<accession>A0A1I8FHL6</accession>
<feature type="compositionally biased region" description="Basic and acidic residues" evidence="2">
    <location>
        <begin position="459"/>
        <end position="468"/>
    </location>
</feature>
<feature type="compositionally biased region" description="Low complexity" evidence="2">
    <location>
        <begin position="177"/>
        <end position="206"/>
    </location>
</feature>
<keyword evidence="1" id="KW-0863">Zinc-finger</keyword>
<proteinExistence type="predicted"/>
<dbReference type="SUPFAM" id="SSF54928">
    <property type="entry name" value="RNA-binding domain, RBD"/>
    <property type="match status" value="1"/>
</dbReference>
<dbReference type="InterPro" id="IPR000504">
    <property type="entry name" value="RRM_dom"/>
</dbReference>
<dbReference type="GO" id="GO:0008270">
    <property type="term" value="F:zinc ion binding"/>
    <property type="evidence" value="ECO:0007669"/>
    <property type="project" value="UniProtKB-KW"/>
</dbReference>
<evidence type="ECO:0000313" key="4">
    <source>
        <dbReference type="Proteomes" id="UP000095280"/>
    </source>
</evidence>
<feature type="compositionally biased region" description="Polar residues" evidence="2">
    <location>
        <begin position="159"/>
        <end position="172"/>
    </location>
</feature>
<dbReference type="AlphaFoldDB" id="A0A1I8FHL6"/>
<evidence type="ECO:0000313" key="5">
    <source>
        <dbReference type="WBParaSite" id="maker-unitig_35211-snap-gene-0.1-mRNA-1"/>
    </source>
</evidence>